<gene>
    <name evidence="2" type="ORF">C4K68_26120</name>
</gene>
<name>A0A2S5KHX6_9PROT</name>
<accession>A0A2S5KHX6</accession>
<evidence type="ECO:0000313" key="3">
    <source>
        <dbReference type="Proteomes" id="UP000238196"/>
    </source>
</evidence>
<comment type="caution">
    <text evidence="2">The sequence shown here is derived from an EMBL/GenBank/DDBJ whole genome shotgun (WGS) entry which is preliminary data.</text>
</comment>
<proteinExistence type="predicted"/>
<feature type="transmembrane region" description="Helical" evidence="1">
    <location>
        <begin position="46"/>
        <end position="64"/>
    </location>
</feature>
<dbReference type="EMBL" id="PRLP01000148">
    <property type="protein sequence ID" value="PPC74414.1"/>
    <property type="molecule type" value="Genomic_DNA"/>
</dbReference>
<keyword evidence="1" id="KW-1133">Transmembrane helix</keyword>
<evidence type="ECO:0000313" key="2">
    <source>
        <dbReference type="EMBL" id="PPC74414.1"/>
    </source>
</evidence>
<dbReference type="Proteomes" id="UP000238196">
    <property type="component" value="Unassembled WGS sequence"/>
</dbReference>
<organism evidence="2 3">
    <name type="scientific">Proteobacteria bacterium 228</name>
    <dbReference type="NCBI Taxonomy" id="2083153"/>
    <lineage>
        <taxon>Bacteria</taxon>
        <taxon>Pseudomonadati</taxon>
        <taxon>Pseudomonadota</taxon>
    </lineage>
</organism>
<keyword evidence="1" id="KW-0472">Membrane</keyword>
<dbReference type="PANTHER" id="PTHR38602">
    <property type="entry name" value="INNER MEMBRANE PROTEIN-RELATED"/>
    <property type="match status" value="1"/>
</dbReference>
<reference evidence="2 3" key="1">
    <citation type="submission" date="2018-02" db="EMBL/GenBank/DDBJ databases">
        <title>novel marine gammaproteobacteria from coastal saline agro ecosystem.</title>
        <authorList>
            <person name="Krishnan R."/>
            <person name="Ramesh Kumar N."/>
        </authorList>
    </citation>
    <scope>NUCLEOTIDE SEQUENCE [LARGE SCALE GENOMIC DNA]</scope>
    <source>
        <strain evidence="2 3">228</strain>
    </source>
</reference>
<dbReference type="PANTHER" id="PTHR38602:SF1">
    <property type="entry name" value="INNER MEMBRANE PROTEIN"/>
    <property type="match status" value="1"/>
</dbReference>
<dbReference type="AlphaFoldDB" id="A0A2S5KHX6"/>
<dbReference type="Pfam" id="PF09838">
    <property type="entry name" value="DUF2065"/>
    <property type="match status" value="1"/>
</dbReference>
<feature type="transmembrane region" description="Helical" evidence="1">
    <location>
        <begin position="6"/>
        <end position="26"/>
    </location>
</feature>
<dbReference type="InterPro" id="IPR019201">
    <property type="entry name" value="DUF2065"/>
</dbReference>
<protein>
    <submittedName>
        <fullName evidence="2">DUF2065 domain-containing protein</fullName>
    </submittedName>
</protein>
<dbReference type="OrthoDB" id="9182237at2"/>
<sequence>MNNDFWQTLALAFCLLLVLEGILPFLNPRGWKQMMTQLTNMSDLSLRLWGLGSMLAGVCLLYLIH</sequence>
<evidence type="ECO:0000256" key="1">
    <source>
        <dbReference type="SAM" id="Phobius"/>
    </source>
</evidence>
<keyword evidence="1" id="KW-0812">Transmembrane</keyword>